<feature type="transmembrane region" description="Helical" evidence="9">
    <location>
        <begin position="241"/>
        <end position="261"/>
    </location>
</feature>
<evidence type="ECO:0000313" key="10">
    <source>
        <dbReference type="EMBL" id="SEV99282.1"/>
    </source>
</evidence>
<dbReference type="PANTHER" id="PTHR32196:SF71">
    <property type="entry name" value="AUTOINDUCER 2 IMPORT SYSTEM PERMEASE PROTEIN LSRD"/>
    <property type="match status" value="1"/>
</dbReference>
<evidence type="ECO:0000256" key="4">
    <source>
        <dbReference type="ARBA" id="ARBA00022519"/>
    </source>
</evidence>
<feature type="transmembrane region" description="Helical" evidence="9">
    <location>
        <begin position="159"/>
        <end position="180"/>
    </location>
</feature>
<keyword evidence="3" id="KW-1003">Cell membrane</keyword>
<feature type="transmembrane region" description="Helical" evidence="9">
    <location>
        <begin position="123"/>
        <end position="139"/>
    </location>
</feature>
<keyword evidence="5 9" id="KW-0812">Transmembrane</keyword>
<feature type="transmembrane region" description="Helical" evidence="9">
    <location>
        <begin position="211"/>
        <end position="229"/>
    </location>
</feature>
<dbReference type="EMBL" id="FOJI01000003">
    <property type="protein sequence ID" value="SEV99282.1"/>
    <property type="molecule type" value="Genomic_DNA"/>
</dbReference>
<dbReference type="RefSeq" id="WP_092451055.1">
    <property type="nucleotide sequence ID" value="NZ_FOJI01000003.1"/>
</dbReference>
<evidence type="ECO:0000256" key="7">
    <source>
        <dbReference type="ARBA" id="ARBA00023136"/>
    </source>
</evidence>
<dbReference type="STRING" id="99656.SAMN05421659_10318"/>
<evidence type="ECO:0000256" key="2">
    <source>
        <dbReference type="ARBA" id="ARBA00022448"/>
    </source>
</evidence>
<keyword evidence="7 9" id="KW-0472">Membrane</keyword>
<dbReference type="OrthoDB" id="5145272at2"/>
<reference evidence="10 11" key="1">
    <citation type="submission" date="2016-10" db="EMBL/GenBank/DDBJ databases">
        <authorList>
            <person name="de Groot N.N."/>
        </authorList>
    </citation>
    <scope>NUCLEOTIDE SEQUENCE [LARGE SCALE GENOMIC DNA]</scope>
    <source>
        <strain evidence="10 11">DSM 9179</strain>
    </source>
</reference>
<dbReference type="GO" id="GO:0005886">
    <property type="term" value="C:plasma membrane"/>
    <property type="evidence" value="ECO:0007669"/>
    <property type="project" value="UniProtKB-SubCell"/>
</dbReference>
<sequence length="334" mass="36426">MKKKLIIILKNIVCSLILPVVAFIIFYYIARSKGNSSYGDFYTWRAILTNAAMPICIGSVIGLNLKNGRMDLSSGANLALTAIIACTLTQAVHGNGFVLLGLCIIFGVLFSILTATIYISLKIPMVITAIGMVLFYESLTKVVNGGNGSNIVSTSNLNYWGAVPYSYVLAIIALLIYYIITKYSIFGYESDAITNNQNVAVNVGIKEKRTVLAIFIFSGIILGLGATIYASNNIIDQQSNLASVGIVYSNFIPIIVGLYLARYSNDAVGIFIGSITIAIIRYSLNLVGFSSLENIVIGVFIIIFSIFTNNQDAIIKKFKNRKLNLQRNEINISN</sequence>
<proteinExistence type="predicted"/>
<feature type="transmembrane region" description="Helical" evidence="9">
    <location>
        <begin position="42"/>
        <end position="63"/>
    </location>
</feature>
<gene>
    <name evidence="10" type="ORF">SAMN05421659_10318</name>
</gene>
<feature type="transmembrane region" description="Helical" evidence="9">
    <location>
        <begin position="12"/>
        <end position="30"/>
    </location>
</feature>
<organism evidence="10 11">
    <name type="scientific">[Clostridium] fimetarium</name>
    <dbReference type="NCBI Taxonomy" id="99656"/>
    <lineage>
        <taxon>Bacteria</taxon>
        <taxon>Bacillati</taxon>
        <taxon>Bacillota</taxon>
        <taxon>Clostridia</taxon>
        <taxon>Lachnospirales</taxon>
        <taxon>Lachnospiraceae</taxon>
    </lineage>
</organism>
<evidence type="ECO:0000313" key="11">
    <source>
        <dbReference type="Proteomes" id="UP000199701"/>
    </source>
</evidence>
<feature type="transmembrane region" description="Helical" evidence="9">
    <location>
        <begin position="268"/>
        <end position="289"/>
    </location>
</feature>
<feature type="transmembrane region" description="Helical" evidence="9">
    <location>
        <begin position="295"/>
        <end position="315"/>
    </location>
</feature>
<dbReference type="GO" id="GO:0022857">
    <property type="term" value="F:transmembrane transporter activity"/>
    <property type="evidence" value="ECO:0007669"/>
    <property type="project" value="InterPro"/>
</dbReference>
<dbReference type="AlphaFoldDB" id="A0A1I0NDN5"/>
<evidence type="ECO:0000256" key="6">
    <source>
        <dbReference type="ARBA" id="ARBA00022989"/>
    </source>
</evidence>
<name>A0A1I0NDN5_9FIRM</name>
<accession>A0A1I0NDN5</accession>
<dbReference type="InterPro" id="IPR001851">
    <property type="entry name" value="ABC_transp_permease"/>
</dbReference>
<keyword evidence="4" id="KW-0997">Cell inner membrane</keyword>
<feature type="transmembrane region" description="Helical" evidence="9">
    <location>
        <begin position="98"/>
        <end position="118"/>
    </location>
</feature>
<keyword evidence="6 9" id="KW-1133">Transmembrane helix</keyword>
<dbReference type="PANTHER" id="PTHR32196">
    <property type="entry name" value="ABC TRANSPORTER PERMEASE PROTEIN YPHD-RELATED-RELATED"/>
    <property type="match status" value="1"/>
</dbReference>
<keyword evidence="11" id="KW-1185">Reference proteome</keyword>
<protein>
    <recommendedName>
        <fullName evidence="8">Autoinducer 2 import system permease protein LsrD</fullName>
    </recommendedName>
</protein>
<comment type="subcellular location">
    <subcellularLocation>
        <location evidence="1">Cell membrane</location>
        <topology evidence="1">Multi-pass membrane protein</topology>
    </subcellularLocation>
</comment>
<dbReference type="Proteomes" id="UP000199701">
    <property type="component" value="Unassembled WGS sequence"/>
</dbReference>
<evidence type="ECO:0000256" key="1">
    <source>
        <dbReference type="ARBA" id="ARBA00004651"/>
    </source>
</evidence>
<evidence type="ECO:0000256" key="8">
    <source>
        <dbReference type="ARBA" id="ARBA00039381"/>
    </source>
</evidence>
<dbReference type="Pfam" id="PF02653">
    <property type="entry name" value="BPD_transp_2"/>
    <property type="match status" value="1"/>
</dbReference>
<keyword evidence="2" id="KW-0813">Transport</keyword>
<evidence type="ECO:0000256" key="5">
    <source>
        <dbReference type="ARBA" id="ARBA00022692"/>
    </source>
</evidence>
<evidence type="ECO:0000256" key="3">
    <source>
        <dbReference type="ARBA" id="ARBA00022475"/>
    </source>
</evidence>
<evidence type="ECO:0000256" key="9">
    <source>
        <dbReference type="SAM" id="Phobius"/>
    </source>
</evidence>